<accession>A0ABF7R0K9</accession>
<name>A0ABF7R0K9_LIMF3</name>
<evidence type="ECO:0008006" key="3">
    <source>
        <dbReference type="Google" id="ProtNLM"/>
    </source>
</evidence>
<evidence type="ECO:0000313" key="2">
    <source>
        <dbReference type="Proteomes" id="UP000001697"/>
    </source>
</evidence>
<dbReference type="EMBL" id="AP008937">
    <property type="protein sequence ID" value="BAG26439.1"/>
    <property type="molecule type" value="Genomic_DNA"/>
</dbReference>
<protein>
    <recommendedName>
        <fullName evidence="3">Transposase</fullName>
    </recommendedName>
</protein>
<evidence type="ECO:0000313" key="1">
    <source>
        <dbReference type="EMBL" id="BAG26439.1"/>
    </source>
</evidence>
<reference evidence="1 2" key="1">
    <citation type="journal article" date="2008" name="DNA Res.">
        <title>Comparative genome analysis of Lactobacillus reuteri and Lactobacillus fermentum reveal a genomic island for reuterin and cobalamin production.</title>
        <authorList>
            <person name="Morita H."/>
            <person name="Toh H."/>
            <person name="Fukuda S."/>
            <person name="Horikawa H."/>
            <person name="Oshima K."/>
            <person name="Suzuki T."/>
            <person name="Murakami M."/>
            <person name="Hisamatsu S."/>
            <person name="Kato Y."/>
            <person name="Takizawa T."/>
            <person name="Fukuoka H."/>
            <person name="Yoshimura T."/>
            <person name="Itoh K."/>
            <person name="O'Sullivan D.J."/>
            <person name="McKay L.L."/>
            <person name="Ohno H."/>
            <person name="Kikuchi J."/>
            <person name="Masaoka T."/>
            <person name="Hattori M."/>
        </authorList>
    </citation>
    <scope>NUCLEOTIDE SEQUENCE [LARGE SCALE GENOMIC DNA]</scope>
    <source>
        <strain evidence="2">NBRC 3956 / LMG 18251</strain>
    </source>
</reference>
<dbReference type="AlphaFoldDB" id="A0ABF7R0K9"/>
<proteinExistence type="predicted"/>
<dbReference type="Proteomes" id="UP000001697">
    <property type="component" value="Chromosome"/>
</dbReference>
<sequence length="66" mass="7444">MNCYSGEIIGQSLRTPTAKVQKRVKKIQTGVGKLEAKRIEEQERGGYPFNKVLNDLMGGADHYFWG</sequence>
<dbReference type="KEGG" id="lfe:LAF_0103"/>
<gene>
    <name evidence="1" type="ordered locus">LAF_0103</name>
</gene>
<keyword evidence="2" id="KW-1185">Reference proteome</keyword>
<organism evidence="1 2">
    <name type="scientific">Limosilactobacillus fermentum (strain NBRC 3956 / LMG 18251)</name>
    <name type="common">Lactobacillus fermentum</name>
    <dbReference type="NCBI Taxonomy" id="334390"/>
    <lineage>
        <taxon>Bacteria</taxon>
        <taxon>Bacillati</taxon>
        <taxon>Bacillota</taxon>
        <taxon>Bacilli</taxon>
        <taxon>Lactobacillales</taxon>
        <taxon>Lactobacillaceae</taxon>
        <taxon>Limosilactobacillus</taxon>
    </lineage>
</organism>